<dbReference type="OrthoDB" id="691505at2759"/>
<name>A0A3L6RU63_PANMI</name>
<keyword evidence="2" id="KW-1185">Reference proteome</keyword>
<accession>A0A3L6RU63</accession>
<evidence type="ECO:0000313" key="2">
    <source>
        <dbReference type="Proteomes" id="UP000275267"/>
    </source>
</evidence>
<dbReference type="EMBL" id="PQIB02000007">
    <property type="protein sequence ID" value="RLN09322.1"/>
    <property type="molecule type" value="Genomic_DNA"/>
</dbReference>
<protein>
    <submittedName>
        <fullName evidence="1">Uncharacterized protein</fullName>
    </submittedName>
</protein>
<gene>
    <name evidence="1" type="ORF">C2845_PM11G01450</name>
</gene>
<comment type="caution">
    <text evidence="1">The sequence shown here is derived from an EMBL/GenBank/DDBJ whole genome shotgun (WGS) entry which is preliminary data.</text>
</comment>
<dbReference type="STRING" id="4540.A0A3L6RU63"/>
<sequence>MRMEVLTVSGNGGAAVWREIADHLPYPACNWHTAVTVNGFLFWRVAYHLPGPPWGLLHLSLADETFGITRLPDSVDPVFPEAFALD</sequence>
<evidence type="ECO:0000313" key="1">
    <source>
        <dbReference type="EMBL" id="RLN09322.1"/>
    </source>
</evidence>
<reference evidence="2" key="1">
    <citation type="journal article" date="2019" name="Nat. Commun.">
        <title>The genome of broomcorn millet.</title>
        <authorList>
            <person name="Zou C."/>
            <person name="Miki D."/>
            <person name="Li D."/>
            <person name="Tang Q."/>
            <person name="Xiao L."/>
            <person name="Rajput S."/>
            <person name="Deng P."/>
            <person name="Jia W."/>
            <person name="Huang R."/>
            <person name="Zhang M."/>
            <person name="Sun Y."/>
            <person name="Hu J."/>
            <person name="Fu X."/>
            <person name="Schnable P.S."/>
            <person name="Li F."/>
            <person name="Zhang H."/>
            <person name="Feng B."/>
            <person name="Zhu X."/>
            <person name="Liu R."/>
            <person name="Schnable J.C."/>
            <person name="Zhu J.-K."/>
            <person name="Zhang H."/>
        </authorList>
    </citation>
    <scope>NUCLEOTIDE SEQUENCE [LARGE SCALE GENOMIC DNA]</scope>
</reference>
<dbReference type="AlphaFoldDB" id="A0A3L6RU63"/>
<dbReference type="Proteomes" id="UP000275267">
    <property type="component" value="Unassembled WGS sequence"/>
</dbReference>
<organism evidence="1 2">
    <name type="scientific">Panicum miliaceum</name>
    <name type="common">Proso millet</name>
    <name type="synonym">Broomcorn millet</name>
    <dbReference type="NCBI Taxonomy" id="4540"/>
    <lineage>
        <taxon>Eukaryota</taxon>
        <taxon>Viridiplantae</taxon>
        <taxon>Streptophyta</taxon>
        <taxon>Embryophyta</taxon>
        <taxon>Tracheophyta</taxon>
        <taxon>Spermatophyta</taxon>
        <taxon>Magnoliopsida</taxon>
        <taxon>Liliopsida</taxon>
        <taxon>Poales</taxon>
        <taxon>Poaceae</taxon>
        <taxon>PACMAD clade</taxon>
        <taxon>Panicoideae</taxon>
        <taxon>Panicodae</taxon>
        <taxon>Paniceae</taxon>
        <taxon>Panicinae</taxon>
        <taxon>Panicum</taxon>
        <taxon>Panicum sect. Panicum</taxon>
    </lineage>
</organism>
<proteinExistence type="predicted"/>